<keyword evidence="1" id="KW-0175">Coiled coil</keyword>
<sequence>MQMPLLTPRHVKCFLPSSSATLPESAARGRRVTGVVKNSGRTDTATAPLLCHESAKVGQPSAGLVHVPHALQVRELEAELRRLKAENARLQQVEEQFWVLLAENEELQKAETHSRAPVEASYGCGRRHGGSFLGGCRKEQNDEESWRISSCVRALRECMDLLFARELNDASQADCTEAVKKQLEQEDSVATYLLWLRARRGRGVDEHKPNDILLPHREQSAIVGGGEAAPRNKTSVRDGVSLAIPPFQQELNETNTVLLRRSLEDTERQLQETREMLELANMSRSAALKDCTRMSEQVTTLTDYLQEILRSYKTSHDLWLENEALNAFVEKQARDIKVRDKLLAEMRVTLQQLKNTRSSEEVSLTETTERVRRQLLERQAISTSVSIGQ</sequence>
<dbReference type="Proteomes" id="UP000283634">
    <property type="component" value="Unassembled WGS sequence"/>
</dbReference>
<protein>
    <submittedName>
        <fullName evidence="2">Uncharacterized protein</fullName>
    </submittedName>
</protein>
<comment type="caution">
    <text evidence="2">The sequence shown here is derived from an EMBL/GenBank/DDBJ whole genome shotgun (WGS) entry which is preliminary data.</text>
</comment>
<keyword evidence="3" id="KW-1185">Reference proteome</keyword>
<evidence type="ECO:0000313" key="2">
    <source>
        <dbReference type="EMBL" id="RNF02718.1"/>
    </source>
</evidence>
<reference evidence="2 3" key="1">
    <citation type="journal article" date="2018" name="BMC Genomics">
        <title>Genomic comparison of Trypanosoma conorhini and Trypanosoma rangeli to Trypanosoma cruzi strains of high and low virulence.</title>
        <authorList>
            <person name="Bradwell K.R."/>
            <person name="Koparde V.N."/>
            <person name="Matveyev A.V."/>
            <person name="Serrano M.G."/>
            <person name="Alves J.M."/>
            <person name="Parikh H."/>
            <person name="Huang B."/>
            <person name="Lee V."/>
            <person name="Espinosa-Alvarez O."/>
            <person name="Ortiz P.A."/>
            <person name="Costa-Martins A.G."/>
            <person name="Teixeira M.M."/>
            <person name="Buck G.A."/>
        </authorList>
    </citation>
    <scope>NUCLEOTIDE SEQUENCE [LARGE SCALE GENOMIC DNA]</scope>
    <source>
        <strain evidence="2 3">AM80</strain>
    </source>
</reference>
<accession>A0A422NB65</accession>
<dbReference type="EMBL" id="MKGL01000221">
    <property type="protein sequence ID" value="RNF02718.1"/>
    <property type="molecule type" value="Genomic_DNA"/>
</dbReference>
<dbReference type="AlphaFoldDB" id="A0A422NB65"/>
<proteinExistence type="predicted"/>
<evidence type="ECO:0000313" key="3">
    <source>
        <dbReference type="Proteomes" id="UP000283634"/>
    </source>
</evidence>
<dbReference type="GeneID" id="40330102"/>
<feature type="coiled-coil region" evidence="1">
    <location>
        <begin position="73"/>
        <end position="110"/>
    </location>
</feature>
<dbReference type="OMA" id="WRISSCV"/>
<evidence type="ECO:0000256" key="1">
    <source>
        <dbReference type="SAM" id="Coils"/>
    </source>
</evidence>
<dbReference type="OrthoDB" id="248995at2759"/>
<gene>
    <name evidence="2" type="ORF">TraAM80_06169</name>
</gene>
<organism evidence="2 3">
    <name type="scientific">Trypanosoma rangeli</name>
    <dbReference type="NCBI Taxonomy" id="5698"/>
    <lineage>
        <taxon>Eukaryota</taxon>
        <taxon>Discoba</taxon>
        <taxon>Euglenozoa</taxon>
        <taxon>Kinetoplastea</taxon>
        <taxon>Metakinetoplastina</taxon>
        <taxon>Trypanosomatida</taxon>
        <taxon>Trypanosomatidae</taxon>
        <taxon>Trypanosoma</taxon>
        <taxon>Herpetosoma</taxon>
    </lineage>
</organism>
<name>A0A422NB65_TRYRA</name>
<dbReference type="RefSeq" id="XP_029237083.1">
    <property type="nucleotide sequence ID" value="XM_029383023.1"/>
</dbReference>